<sequence>MIKQTLFLVLLLSFTISNAQKVIPLYKGKVPNSKDIAGLTDTTAIFPSGNKMIHFVLRVASPDLTVFLPEKSKATGIAVIICPGGGYSGLAIDHEGYDIAKKLNEKGIAGFVLRYRLPNAQYVENKEIVPLQDAQRAIQLVRENAKKWGINPHKIGIEGNSAGGHLASTAGTHYQKALIDNPLKTSLRPDFMVLNYPVISMADSLTHMGSRYNLIGDGLSPNELKVVMSDWKTSEQKLANLPVNGDKIKEYSNELQVTADTPPTFITHSVDDNTVKVQNSLLFIAALQKNKVPVESFFYAKGGHGFSMDNPTTDVEWIDSCMDWILKINK</sequence>
<name>A0AB39W5W1_9FLAO</name>
<accession>A0AB39W5W1</accession>
<dbReference type="InterPro" id="IPR049492">
    <property type="entry name" value="BD-FAE-like_dom"/>
</dbReference>
<dbReference type="AlphaFoldDB" id="A0AB39W5W1"/>
<dbReference type="PANTHER" id="PTHR48081:SF6">
    <property type="entry name" value="PEPTIDASE S9 PROLYL OLIGOPEPTIDASE CATALYTIC DOMAIN-CONTAINING PROTEIN"/>
    <property type="match status" value="1"/>
</dbReference>
<dbReference type="PANTHER" id="PTHR48081">
    <property type="entry name" value="AB HYDROLASE SUPERFAMILY PROTEIN C4A8.06C"/>
    <property type="match status" value="1"/>
</dbReference>
<dbReference type="GO" id="GO:0016787">
    <property type="term" value="F:hydrolase activity"/>
    <property type="evidence" value="ECO:0007669"/>
    <property type="project" value="UniProtKB-KW"/>
</dbReference>
<organism evidence="3">
    <name type="scientific">Flavobacterium sp. WC2409</name>
    <dbReference type="NCBI Taxonomy" id="3234139"/>
    <lineage>
        <taxon>Bacteria</taxon>
        <taxon>Pseudomonadati</taxon>
        <taxon>Bacteroidota</taxon>
        <taxon>Flavobacteriia</taxon>
        <taxon>Flavobacteriales</taxon>
        <taxon>Flavobacteriaceae</taxon>
        <taxon>Flavobacterium</taxon>
    </lineage>
</organism>
<feature type="domain" description="BD-FAE-like" evidence="2">
    <location>
        <begin position="65"/>
        <end position="286"/>
    </location>
</feature>
<evidence type="ECO:0000256" key="1">
    <source>
        <dbReference type="ARBA" id="ARBA00022801"/>
    </source>
</evidence>
<dbReference type="Pfam" id="PF20434">
    <property type="entry name" value="BD-FAE"/>
    <property type="match status" value="1"/>
</dbReference>
<protein>
    <submittedName>
        <fullName evidence="3">Alpha/beta hydrolase</fullName>
    </submittedName>
</protein>
<reference evidence="3" key="1">
    <citation type="submission" date="2024-07" db="EMBL/GenBank/DDBJ databases">
        <authorList>
            <person name="Biller S.J."/>
        </authorList>
    </citation>
    <scope>NUCLEOTIDE SEQUENCE</scope>
    <source>
        <strain evidence="3">WC2409</strain>
    </source>
</reference>
<dbReference type="InterPro" id="IPR050300">
    <property type="entry name" value="GDXG_lipolytic_enzyme"/>
</dbReference>
<gene>
    <name evidence="3" type="ORF">AB3G34_07575</name>
</gene>
<evidence type="ECO:0000313" key="3">
    <source>
        <dbReference type="EMBL" id="XDU96965.1"/>
    </source>
</evidence>
<dbReference type="InterPro" id="IPR029058">
    <property type="entry name" value="AB_hydrolase_fold"/>
</dbReference>
<dbReference type="Gene3D" id="3.40.50.1820">
    <property type="entry name" value="alpha/beta hydrolase"/>
    <property type="match status" value="1"/>
</dbReference>
<evidence type="ECO:0000259" key="2">
    <source>
        <dbReference type="Pfam" id="PF20434"/>
    </source>
</evidence>
<dbReference type="SUPFAM" id="SSF53474">
    <property type="entry name" value="alpha/beta-Hydrolases"/>
    <property type="match status" value="1"/>
</dbReference>
<dbReference type="EMBL" id="CP165625">
    <property type="protein sequence ID" value="XDU96965.1"/>
    <property type="molecule type" value="Genomic_DNA"/>
</dbReference>
<dbReference type="RefSeq" id="WP_369753955.1">
    <property type="nucleotide sequence ID" value="NZ_CP165625.1"/>
</dbReference>
<proteinExistence type="predicted"/>
<keyword evidence="1 3" id="KW-0378">Hydrolase</keyword>